<protein>
    <submittedName>
        <fullName evidence="6">YkvA family protein</fullName>
    </submittedName>
</protein>
<evidence type="ECO:0000256" key="3">
    <source>
        <dbReference type="ARBA" id="ARBA00022989"/>
    </source>
</evidence>
<reference evidence="6 7" key="1">
    <citation type="submission" date="2022-06" db="EMBL/GenBank/DDBJ databases">
        <authorList>
            <person name="Jeon C.O."/>
        </authorList>
    </citation>
    <scope>NUCLEOTIDE SEQUENCE [LARGE SCALE GENOMIC DNA]</scope>
    <source>
        <strain evidence="6 7">KCTC 13943</strain>
    </source>
</reference>
<evidence type="ECO:0000256" key="4">
    <source>
        <dbReference type="ARBA" id="ARBA00023136"/>
    </source>
</evidence>
<keyword evidence="3" id="KW-1133">Transmembrane helix</keyword>
<feature type="domain" description="DUF1232" evidence="5">
    <location>
        <begin position="77"/>
        <end position="111"/>
    </location>
</feature>
<evidence type="ECO:0000256" key="1">
    <source>
        <dbReference type="ARBA" id="ARBA00004127"/>
    </source>
</evidence>
<accession>A0ABT0WBB6</accession>
<evidence type="ECO:0000313" key="6">
    <source>
        <dbReference type="EMBL" id="MCM2533610.1"/>
    </source>
</evidence>
<name>A0ABT0WBB6_9BACI</name>
<proteinExistence type="predicted"/>
<dbReference type="EMBL" id="JAMQCR010000001">
    <property type="protein sequence ID" value="MCM2533610.1"/>
    <property type="molecule type" value="Genomic_DNA"/>
</dbReference>
<keyword evidence="7" id="KW-1185">Reference proteome</keyword>
<keyword evidence="4" id="KW-0472">Membrane</keyword>
<dbReference type="Proteomes" id="UP001523262">
    <property type="component" value="Unassembled WGS sequence"/>
</dbReference>
<sequence length="140" mass="15983">MFGKREPNEKVRPKYENIAKDYLNDQKKTEGLLNKALKKANEQKGTLGETWEKLHLFIELIKSYSKGEYKNVSNSTVLTVIGSILYFVSPIDLIPDFIVGLGLVDDAAVIGYTIKKVSKELDEYKKWRKSTILTTENPLE</sequence>
<organism evidence="6 7">
    <name type="scientific">Neobacillus pocheonensis</name>
    <dbReference type="NCBI Taxonomy" id="363869"/>
    <lineage>
        <taxon>Bacteria</taxon>
        <taxon>Bacillati</taxon>
        <taxon>Bacillota</taxon>
        <taxon>Bacilli</taxon>
        <taxon>Bacillales</taxon>
        <taxon>Bacillaceae</taxon>
        <taxon>Neobacillus</taxon>
    </lineage>
</organism>
<dbReference type="Pfam" id="PF06803">
    <property type="entry name" value="DUF1232"/>
    <property type="match status" value="1"/>
</dbReference>
<comment type="caution">
    <text evidence="6">The sequence shown here is derived from an EMBL/GenBank/DDBJ whole genome shotgun (WGS) entry which is preliminary data.</text>
</comment>
<keyword evidence="2" id="KW-0812">Transmembrane</keyword>
<comment type="subcellular location">
    <subcellularLocation>
        <location evidence="1">Endomembrane system</location>
        <topology evidence="1">Multi-pass membrane protein</topology>
    </subcellularLocation>
</comment>
<gene>
    <name evidence="6" type="ORF">NDK43_15960</name>
</gene>
<evidence type="ECO:0000259" key="5">
    <source>
        <dbReference type="Pfam" id="PF06803"/>
    </source>
</evidence>
<evidence type="ECO:0000256" key="2">
    <source>
        <dbReference type="ARBA" id="ARBA00022692"/>
    </source>
</evidence>
<evidence type="ECO:0000313" key="7">
    <source>
        <dbReference type="Proteomes" id="UP001523262"/>
    </source>
</evidence>
<dbReference type="InterPro" id="IPR010652">
    <property type="entry name" value="DUF1232"/>
</dbReference>